<protein>
    <recommendedName>
        <fullName evidence="2">Autophagy-related protein 14</fullName>
    </recommendedName>
</protein>
<name>A0A5N6TMH8_ASPAV</name>
<accession>A0A5N6TMH8</accession>
<evidence type="ECO:0000313" key="7">
    <source>
        <dbReference type="Proteomes" id="UP000325780"/>
    </source>
</evidence>
<comment type="similarity">
    <text evidence="1">Belongs to the ATG14 family.</text>
</comment>
<feature type="coiled-coil region" evidence="4">
    <location>
        <begin position="95"/>
        <end position="122"/>
    </location>
</feature>
<dbReference type="GO" id="GO:0005768">
    <property type="term" value="C:endosome"/>
    <property type="evidence" value="ECO:0007669"/>
    <property type="project" value="TreeGrafter"/>
</dbReference>
<dbReference type="EMBL" id="ML742201">
    <property type="protein sequence ID" value="KAE8147562.1"/>
    <property type="molecule type" value="Genomic_DNA"/>
</dbReference>
<feature type="compositionally biased region" description="Low complexity" evidence="5">
    <location>
        <begin position="515"/>
        <end position="529"/>
    </location>
</feature>
<dbReference type="Proteomes" id="UP000325780">
    <property type="component" value="Unassembled WGS sequence"/>
</dbReference>
<gene>
    <name evidence="6" type="ORF">BDV25DRAFT_160062</name>
</gene>
<dbReference type="OrthoDB" id="16772at2759"/>
<evidence type="ECO:0000256" key="4">
    <source>
        <dbReference type="SAM" id="Coils"/>
    </source>
</evidence>
<keyword evidence="7" id="KW-1185">Reference proteome</keyword>
<feature type="region of interest" description="Disordered" evidence="5">
    <location>
        <begin position="288"/>
        <end position="324"/>
    </location>
</feature>
<feature type="region of interest" description="Disordered" evidence="5">
    <location>
        <begin position="494"/>
        <end position="543"/>
    </location>
</feature>
<feature type="compositionally biased region" description="Polar residues" evidence="5">
    <location>
        <begin position="497"/>
        <end position="514"/>
    </location>
</feature>
<dbReference type="GO" id="GO:0000323">
    <property type="term" value="C:lytic vacuole"/>
    <property type="evidence" value="ECO:0007669"/>
    <property type="project" value="TreeGrafter"/>
</dbReference>
<dbReference type="PANTHER" id="PTHR15157:SF13">
    <property type="entry name" value="AUTOPHAGY-RELATED PROTEIN 14"/>
    <property type="match status" value="1"/>
</dbReference>
<evidence type="ECO:0000256" key="1">
    <source>
        <dbReference type="ARBA" id="ARBA00009574"/>
    </source>
</evidence>
<dbReference type="GO" id="GO:0000149">
    <property type="term" value="F:SNARE binding"/>
    <property type="evidence" value="ECO:0007669"/>
    <property type="project" value="TreeGrafter"/>
</dbReference>
<evidence type="ECO:0000256" key="5">
    <source>
        <dbReference type="SAM" id="MobiDB-lite"/>
    </source>
</evidence>
<dbReference type="InterPro" id="IPR018791">
    <property type="entry name" value="UV_resistance/autophagy_Atg14"/>
</dbReference>
<evidence type="ECO:0000256" key="2">
    <source>
        <dbReference type="ARBA" id="ARBA00013807"/>
    </source>
</evidence>
<sequence>MICHVCSRAPTPRLRLFCPTCARNQLYQLRIENAKILLEEEYLRQQIDNAVCSSHFPQASTDRYGEEQYNARGGDHTLWIIKTTTSEKIGSSIRTKALATQVENLQDEIKNKKCNISQRRLALARRRSDAESAKYQLADRETAMLSSIQNNTKRTDHLWHTLHSRTAEARIFLCREAANLYDLRQRMKKKDGEVKEVYTIGGIPILDLRDMNGKSWPPHSHNLNINRCAGATPTQISTSFCYIAHLLVLISHYLSLRLPAEVTLPHKNYPAPTVYALSGSYVSCETSSTSNVSQSSLSSPASSRTADSRSHLPRARPLSTDRNLPKLAREDPANYALFIEGATLLAWNVAWICRTQGIQLASDSWEEICDVGRNMWHLLVAPPTQASTLNRAFAGRDIQPKVRAAKDSPKTIIQRTISFPMLGHYSHGTVHSFLAASEGTEFVRTWKLPTPTKVSDKLRSSLLGEMASAEWEVLEEKEWDDEPQTPTQYIHRFPMAQNGNGDELNLSNTEQPGYNSTNSGTTNTPPSSNRLRGTSGWTKLRNR</sequence>
<organism evidence="6 7">
    <name type="scientific">Aspergillus avenaceus</name>
    <dbReference type="NCBI Taxonomy" id="36643"/>
    <lineage>
        <taxon>Eukaryota</taxon>
        <taxon>Fungi</taxon>
        <taxon>Dikarya</taxon>
        <taxon>Ascomycota</taxon>
        <taxon>Pezizomycotina</taxon>
        <taxon>Eurotiomycetes</taxon>
        <taxon>Eurotiomycetidae</taxon>
        <taxon>Eurotiales</taxon>
        <taxon>Aspergillaceae</taxon>
        <taxon>Aspergillus</taxon>
        <taxon>Aspergillus subgen. Circumdati</taxon>
    </lineage>
</organism>
<evidence type="ECO:0000256" key="3">
    <source>
        <dbReference type="ARBA" id="ARBA00023054"/>
    </source>
</evidence>
<proteinExistence type="inferred from homology"/>
<dbReference type="Pfam" id="PF10186">
    <property type="entry name" value="ATG14"/>
    <property type="match status" value="1"/>
</dbReference>
<reference evidence="6 7" key="1">
    <citation type="submission" date="2019-04" db="EMBL/GenBank/DDBJ databases">
        <title>Friends and foes A comparative genomics study of 23 Aspergillus species from section Flavi.</title>
        <authorList>
            <consortium name="DOE Joint Genome Institute"/>
            <person name="Kjaerbolling I."/>
            <person name="Vesth T."/>
            <person name="Frisvad J.C."/>
            <person name="Nybo J.L."/>
            <person name="Theobald S."/>
            <person name="Kildgaard S."/>
            <person name="Isbrandt T."/>
            <person name="Kuo A."/>
            <person name="Sato A."/>
            <person name="Lyhne E.K."/>
            <person name="Kogle M.E."/>
            <person name="Wiebenga A."/>
            <person name="Kun R.S."/>
            <person name="Lubbers R.J."/>
            <person name="Makela M.R."/>
            <person name="Barry K."/>
            <person name="Chovatia M."/>
            <person name="Clum A."/>
            <person name="Daum C."/>
            <person name="Haridas S."/>
            <person name="He G."/>
            <person name="LaButti K."/>
            <person name="Lipzen A."/>
            <person name="Mondo S."/>
            <person name="Riley R."/>
            <person name="Salamov A."/>
            <person name="Simmons B.A."/>
            <person name="Magnuson J.K."/>
            <person name="Henrissat B."/>
            <person name="Mortensen U.H."/>
            <person name="Larsen T.O."/>
            <person name="Devries R.P."/>
            <person name="Grigoriev I.V."/>
            <person name="Machida M."/>
            <person name="Baker S.E."/>
            <person name="Andersen M.R."/>
        </authorList>
    </citation>
    <scope>NUCLEOTIDE SEQUENCE [LARGE SCALE GENOMIC DNA]</scope>
    <source>
        <strain evidence="6 7">IBT 18842</strain>
    </source>
</reference>
<keyword evidence="3 4" id="KW-0175">Coiled coil</keyword>
<dbReference type="GO" id="GO:0035493">
    <property type="term" value="P:SNARE complex assembly"/>
    <property type="evidence" value="ECO:0007669"/>
    <property type="project" value="TreeGrafter"/>
</dbReference>
<dbReference type="PANTHER" id="PTHR15157">
    <property type="entry name" value="UV RADIATION RESISTANCE-ASSOCIATED GENE PROTEIN"/>
    <property type="match status" value="1"/>
</dbReference>
<dbReference type="AlphaFoldDB" id="A0A5N6TMH8"/>
<dbReference type="GO" id="GO:0032991">
    <property type="term" value="C:protein-containing complex"/>
    <property type="evidence" value="ECO:0007669"/>
    <property type="project" value="UniProtKB-ARBA"/>
</dbReference>
<feature type="compositionally biased region" description="Low complexity" evidence="5">
    <location>
        <begin position="288"/>
        <end position="305"/>
    </location>
</feature>
<evidence type="ECO:0000313" key="6">
    <source>
        <dbReference type="EMBL" id="KAE8147562.1"/>
    </source>
</evidence>